<accession>A0A418WVJ8</accession>
<feature type="coiled-coil region" evidence="1">
    <location>
        <begin position="521"/>
        <end position="576"/>
    </location>
</feature>
<comment type="caution">
    <text evidence="3">The sequence shown here is derived from an EMBL/GenBank/DDBJ whole genome shotgun (WGS) entry which is preliminary data.</text>
</comment>
<sequence length="1243" mass="136162">MKILAIRGRNLASLAGEFEVDFRQEPLASSGLFAISGPTGAGKSTLLDALCLALYDATPRLLKAGGKGIELPDVGDKKVTPYDTRTLLRRGAAEAHAEVDFAGNDGNAYRARWSVRRAGAKTGGALQHIAMTLTSLADMLPIGGTRSEVKAEIAQRIGLSFEQFTRAVLLAQNEFSAFLKADDGERGELLETLTGTALYTDISRRAFERAKAESAALQKLNDRLAGVKPLDQETRAQRDQDCLQAVSALTALEQRKDALDEQLRWHQAWRQVQQGEQLAHDEWRRLAAEHASAAARRSAFTLIESVQAARPLLTEHERIAAEIAQCRQAIAQGETDLAQIDSAQREAEGTLKNAEHAMHDAEQAQHAATPDLDQAKALDAQREALAPAREQAMRTLAEAQRFEASARHAVQENDKRRAETLQRQNAVEEWLAQNAKLQAIAEGWPRWDTLFTQAAQCARDQATLAQTLAAARQDEERRKAAAAESHAKLTAAEKTLAGADALRMQASEQLARFDLPALHARKQAAEARRDLLATAEQLSSKHAAAHAQQSGLREKSAQLQQAITQAESVLAQARQHLPVEQATLAQAERSLRKAEAACSENVESLRAALEPDAPCPVCGAPDHPYATQNPQLASALSALQEEVAQCRARVQHLLQQQATQQALADNHHSQHEALALQLRTLDETASSAALSWHAHPVAAELTAIAADERSHWFTRELQAARTQLQQIADTDQHARQAAEARDKAQTAFDTASRQHAELKDAVAAVTTALTMATAERTNAAEKVDSITHRLDAMLADLDIAFNNQAWREAWRNAPEAFHERRRQQIAQWQTQCREREECGVALGKNEVARTALIEALARAEGDALRASEALSSSNAKMDALQAARQTLFGGKTVNAIQQELGKAIENAKAGLTAQTQAMQQCITRQTRCKEALALSRQRLTQQTQAATAAATALTEWIARFNAASDASAIDIDQLRTLLTHPDEWIASERRQLQQIDSALQGAKTVLQERQAQRAAHEQRRTANDDEETVKDALQKLIAEKDSHNARATELQLALREDDQRRRQSAAMTAEIENQEAANRLWGQLNELIGSSDGKKFRNYAQQFTLDVLLGYANRHLAELARRYRLERIKDTLALMVIDQDMGDEMRSVHSLSGGESFLVSLALALALASLSSNRVRVESLFIDEGFGSLDADTLTVAMEALDGLQSMGRKVGVISHVQEMTERIATKILVQRTAGGTSRVVVG</sequence>
<dbReference type="Pfam" id="PF13558">
    <property type="entry name" value="SbcC_Walker_B"/>
    <property type="match status" value="1"/>
</dbReference>
<dbReference type="EMBL" id="QYUN01000003">
    <property type="protein sequence ID" value="RJF96754.1"/>
    <property type="molecule type" value="Genomic_DNA"/>
</dbReference>
<dbReference type="GO" id="GO:0006302">
    <property type="term" value="P:double-strand break repair"/>
    <property type="evidence" value="ECO:0007669"/>
    <property type="project" value="InterPro"/>
</dbReference>
<reference evidence="3 4" key="1">
    <citation type="submission" date="2018-09" db="EMBL/GenBank/DDBJ databases">
        <authorList>
            <person name="Zhu H."/>
        </authorList>
    </citation>
    <scope>NUCLEOTIDE SEQUENCE [LARGE SCALE GENOMIC DNA]</scope>
    <source>
        <strain evidence="3 4">K2R10-39</strain>
    </source>
</reference>
<keyword evidence="3" id="KW-0378">Hydrolase</keyword>
<dbReference type="AlphaFoldDB" id="A0A418WVJ8"/>
<proteinExistence type="predicted"/>
<evidence type="ECO:0000259" key="2">
    <source>
        <dbReference type="Pfam" id="PF13476"/>
    </source>
</evidence>
<dbReference type="RefSeq" id="WP_119742892.1">
    <property type="nucleotide sequence ID" value="NZ_QYUN01000003.1"/>
</dbReference>
<dbReference type="Pfam" id="PF13476">
    <property type="entry name" value="AAA_23"/>
    <property type="match status" value="1"/>
</dbReference>
<name>A0A418WVJ8_9BURK</name>
<gene>
    <name evidence="3" type="ORF">D3870_20365</name>
</gene>
<dbReference type="InterPro" id="IPR038729">
    <property type="entry name" value="Rad50/SbcC_AAA"/>
</dbReference>
<dbReference type="OrthoDB" id="9795626at2"/>
<keyword evidence="4" id="KW-1185">Reference proteome</keyword>
<dbReference type="PANTHER" id="PTHR32114">
    <property type="entry name" value="ABC TRANSPORTER ABCH.3"/>
    <property type="match status" value="1"/>
</dbReference>
<keyword evidence="3" id="KW-0540">Nuclease</keyword>
<dbReference type="GO" id="GO:0016887">
    <property type="term" value="F:ATP hydrolysis activity"/>
    <property type="evidence" value="ECO:0007669"/>
    <property type="project" value="InterPro"/>
</dbReference>
<dbReference type="PANTHER" id="PTHR32114:SF2">
    <property type="entry name" value="ABC TRANSPORTER ABCH.3"/>
    <property type="match status" value="1"/>
</dbReference>
<evidence type="ECO:0000313" key="3">
    <source>
        <dbReference type="EMBL" id="RJF96754.1"/>
    </source>
</evidence>
<organism evidence="3 4">
    <name type="scientific">Noviherbaspirillum cavernae</name>
    <dbReference type="NCBI Taxonomy" id="2320862"/>
    <lineage>
        <taxon>Bacteria</taxon>
        <taxon>Pseudomonadati</taxon>
        <taxon>Pseudomonadota</taxon>
        <taxon>Betaproteobacteria</taxon>
        <taxon>Burkholderiales</taxon>
        <taxon>Oxalobacteraceae</taxon>
        <taxon>Noviherbaspirillum</taxon>
    </lineage>
</organism>
<evidence type="ECO:0000256" key="1">
    <source>
        <dbReference type="SAM" id="Coils"/>
    </source>
</evidence>
<keyword evidence="1" id="KW-0175">Coiled coil</keyword>
<dbReference type="GO" id="GO:0004527">
    <property type="term" value="F:exonuclease activity"/>
    <property type="evidence" value="ECO:0007669"/>
    <property type="project" value="UniProtKB-KW"/>
</dbReference>
<protein>
    <submittedName>
        <fullName evidence="3">Exonuclease SbcC</fullName>
    </submittedName>
</protein>
<dbReference type="InterPro" id="IPR027417">
    <property type="entry name" value="P-loop_NTPase"/>
</dbReference>
<feature type="domain" description="Rad50/SbcC-type AAA" evidence="2">
    <location>
        <begin position="7"/>
        <end position="225"/>
    </location>
</feature>
<evidence type="ECO:0000313" key="4">
    <source>
        <dbReference type="Proteomes" id="UP000285190"/>
    </source>
</evidence>
<dbReference type="Proteomes" id="UP000285190">
    <property type="component" value="Unassembled WGS sequence"/>
</dbReference>
<keyword evidence="3" id="KW-0269">Exonuclease</keyword>
<dbReference type="Gene3D" id="3.40.50.300">
    <property type="entry name" value="P-loop containing nucleotide triphosphate hydrolases"/>
    <property type="match status" value="2"/>
</dbReference>
<dbReference type="Gene3D" id="1.10.287.1490">
    <property type="match status" value="1"/>
</dbReference>
<dbReference type="SUPFAM" id="SSF52540">
    <property type="entry name" value="P-loop containing nucleoside triphosphate hydrolases"/>
    <property type="match status" value="1"/>
</dbReference>